<dbReference type="InterPro" id="IPR007375">
    <property type="entry name" value="SoxG"/>
</dbReference>
<proteinExistence type="predicted"/>
<sequence length="188" mass="19225">MTADPATGHPVLTAGGDGALTVTAAPPGRLTNLRLDPLGPAADAVAALLGAAPPARPNTWTATADGRIVWLGPDEWLISGGPAEAALRAALGPHGAATDVSGQWTALRVRGPLTRELLALGCALDTHPSVFGAGRCAQTTIAHAPVLLVVLRPGDDLLVHVRPSFAGHLTAWLLDAAQEFRTDQESTP</sequence>
<comment type="caution">
    <text evidence="2">The sequence shown here is derived from an EMBL/GenBank/DDBJ whole genome shotgun (WGS) entry which is preliminary data.</text>
</comment>
<protein>
    <recommendedName>
        <fullName evidence="4">Sarcosine oxidase subunit gamma</fullName>
    </recommendedName>
</protein>
<feature type="region of interest" description="Disordered" evidence="1">
    <location>
        <begin position="1"/>
        <end position="20"/>
    </location>
</feature>
<dbReference type="Pfam" id="PF04268">
    <property type="entry name" value="SoxG"/>
    <property type="match status" value="1"/>
</dbReference>
<dbReference type="Gene3D" id="3.30.1360.120">
    <property type="entry name" value="Probable tRNA modification gtpase trme, domain 1"/>
    <property type="match status" value="1"/>
</dbReference>
<evidence type="ECO:0008006" key="4">
    <source>
        <dbReference type="Google" id="ProtNLM"/>
    </source>
</evidence>
<dbReference type="Proteomes" id="UP001501414">
    <property type="component" value="Unassembled WGS sequence"/>
</dbReference>
<keyword evidence="3" id="KW-1185">Reference proteome</keyword>
<evidence type="ECO:0000313" key="2">
    <source>
        <dbReference type="EMBL" id="GAA1395543.1"/>
    </source>
</evidence>
<accession>A0ABN1Y1R4</accession>
<dbReference type="EMBL" id="BAAAJK010000030">
    <property type="protein sequence ID" value="GAA1395543.1"/>
    <property type="molecule type" value="Genomic_DNA"/>
</dbReference>
<reference evidence="2 3" key="1">
    <citation type="journal article" date="2019" name="Int. J. Syst. Evol. Microbiol.">
        <title>The Global Catalogue of Microorganisms (GCM) 10K type strain sequencing project: providing services to taxonomists for standard genome sequencing and annotation.</title>
        <authorList>
            <consortium name="The Broad Institute Genomics Platform"/>
            <consortium name="The Broad Institute Genome Sequencing Center for Infectious Disease"/>
            <person name="Wu L."/>
            <person name="Ma J."/>
        </authorList>
    </citation>
    <scope>NUCLEOTIDE SEQUENCE [LARGE SCALE GENOMIC DNA]</scope>
    <source>
        <strain evidence="2 3">JCM 11896</strain>
    </source>
</reference>
<gene>
    <name evidence="2" type="ORF">GCM10009613_45400</name>
</gene>
<dbReference type="InterPro" id="IPR027266">
    <property type="entry name" value="TrmE/GcvT-like"/>
</dbReference>
<dbReference type="RefSeq" id="WP_344025796.1">
    <property type="nucleotide sequence ID" value="NZ_BAAAJK010000030.1"/>
</dbReference>
<dbReference type="Gene3D" id="3.30.70.1520">
    <property type="entry name" value="Heterotetrameric sarcosine oxidase"/>
    <property type="match status" value="1"/>
</dbReference>
<name>A0ABN1Y1R4_9PSEU</name>
<dbReference type="SUPFAM" id="SSF103025">
    <property type="entry name" value="Folate-binding domain"/>
    <property type="match status" value="1"/>
</dbReference>
<organism evidence="2 3">
    <name type="scientific">Pseudonocardia kongjuensis</name>
    <dbReference type="NCBI Taxonomy" id="102227"/>
    <lineage>
        <taxon>Bacteria</taxon>
        <taxon>Bacillati</taxon>
        <taxon>Actinomycetota</taxon>
        <taxon>Actinomycetes</taxon>
        <taxon>Pseudonocardiales</taxon>
        <taxon>Pseudonocardiaceae</taxon>
        <taxon>Pseudonocardia</taxon>
    </lineage>
</organism>
<evidence type="ECO:0000313" key="3">
    <source>
        <dbReference type="Proteomes" id="UP001501414"/>
    </source>
</evidence>
<evidence type="ECO:0000256" key="1">
    <source>
        <dbReference type="SAM" id="MobiDB-lite"/>
    </source>
</evidence>